<comment type="caution">
    <text evidence="4">The sequence shown here is derived from an EMBL/GenBank/DDBJ whole genome shotgun (WGS) entry which is preliminary data.</text>
</comment>
<dbReference type="Pfam" id="PF12796">
    <property type="entry name" value="Ank_2"/>
    <property type="match status" value="1"/>
</dbReference>
<sequence>MNLFRHENNVAQRLPRENQGVARLWYDDDESSSDEEETIDCSYFDFFAGSDSDDDSLSLPGGMDEMGRTLYFDVSRRRRTTELGRALKAGNAGLKLIQDLVDREMQTYASKQMIPSRSRHPLNRPAADGRLPLHLACANGNKAIIQFLASAYPKAIAKTDDDEMFPLHIACAQCDKDTIHYLRSRHRQALTRADSMGRLPIHIACTVGDKDVIDYLATARPKTLTKPDYRGKLPIHVACSLDDQEDIIDYLAYACPHSLATPDYKGKLPIDVVLDRRADKKKGPSLATIQRMITLCPESLLVVNQTTPIKSTALQRLLFRDHVELGVLQTMVETLPTTRGIAVAANCRWVETIATAVTARDTGIVIAPDDPTTADGLTITKDIAVELGKLFWKVESLELQAKAWTQGAFCHFMGQLASAPATFRKLALSLPSYAMSTKPSKTRVAFERALMHNTHISDLRLDVCQDDRLSNNQDGLLLQALVRGVQRRSTRQCLDRLELANFSFPKLGELVCQVSRSLVLRGIQVRGVGRHKPSGEDGEPRLEELTIHRGSGMTGASCRNVVLGMRQSFGHLRTLEVDWDFDPRNNDNAEAGKTCLEHPHRLLPFLREASRLESLTMRGCRMDPADIVQALKENHWIRTLRLVPRTEYPVLKVDDGFVELLERHNASLADINPLQQSPDGGTQAKFDYWLGMNKYGRAKIRDEGCNADSFLHAISLVPSSEMAILYGLLLERPELWSRVGGLRHNS</sequence>
<evidence type="ECO:0000313" key="5">
    <source>
        <dbReference type="Proteomes" id="UP001153069"/>
    </source>
</evidence>
<dbReference type="Gene3D" id="1.25.40.20">
    <property type="entry name" value="Ankyrin repeat-containing domain"/>
    <property type="match status" value="1"/>
</dbReference>
<protein>
    <submittedName>
        <fullName evidence="4">Ankyrin Repeat</fullName>
    </submittedName>
</protein>
<keyword evidence="5" id="KW-1185">Reference proteome</keyword>
<dbReference type="GO" id="GO:0005737">
    <property type="term" value="C:cytoplasm"/>
    <property type="evidence" value="ECO:0007669"/>
    <property type="project" value="TreeGrafter"/>
</dbReference>
<evidence type="ECO:0000256" key="2">
    <source>
        <dbReference type="ARBA" id="ARBA00023043"/>
    </source>
</evidence>
<accession>A0A9N8F243</accession>
<name>A0A9N8F243_9STRA</name>
<dbReference type="AlphaFoldDB" id="A0A9N8F243"/>
<evidence type="ECO:0000256" key="1">
    <source>
        <dbReference type="ARBA" id="ARBA00022737"/>
    </source>
</evidence>
<evidence type="ECO:0000256" key="3">
    <source>
        <dbReference type="PROSITE-ProRule" id="PRU00023"/>
    </source>
</evidence>
<dbReference type="InterPro" id="IPR036770">
    <property type="entry name" value="Ankyrin_rpt-contain_sf"/>
</dbReference>
<feature type="repeat" description="ANK" evidence="3">
    <location>
        <begin position="128"/>
        <end position="148"/>
    </location>
</feature>
<keyword evidence="2 3" id="KW-0040">ANK repeat</keyword>
<dbReference type="InterPro" id="IPR002110">
    <property type="entry name" value="Ankyrin_rpt"/>
</dbReference>
<dbReference type="GO" id="GO:0051017">
    <property type="term" value="P:actin filament bundle assembly"/>
    <property type="evidence" value="ECO:0007669"/>
    <property type="project" value="TreeGrafter"/>
</dbReference>
<gene>
    <name evidence="4" type="ORF">SEMRO_3378_G347420.1</name>
</gene>
<dbReference type="SUPFAM" id="SSF48403">
    <property type="entry name" value="Ankyrin repeat"/>
    <property type="match status" value="1"/>
</dbReference>
<dbReference type="InterPro" id="IPR052420">
    <property type="entry name" value="Espin/Espin-like"/>
</dbReference>
<keyword evidence="1" id="KW-0677">Repeat</keyword>
<proteinExistence type="predicted"/>
<dbReference type="PROSITE" id="PS50297">
    <property type="entry name" value="ANK_REP_REGION"/>
    <property type="match status" value="1"/>
</dbReference>
<organism evidence="4 5">
    <name type="scientific">Seminavis robusta</name>
    <dbReference type="NCBI Taxonomy" id="568900"/>
    <lineage>
        <taxon>Eukaryota</taxon>
        <taxon>Sar</taxon>
        <taxon>Stramenopiles</taxon>
        <taxon>Ochrophyta</taxon>
        <taxon>Bacillariophyta</taxon>
        <taxon>Bacillariophyceae</taxon>
        <taxon>Bacillariophycidae</taxon>
        <taxon>Naviculales</taxon>
        <taxon>Naviculaceae</taxon>
        <taxon>Seminavis</taxon>
    </lineage>
</organism>
<reference evidence="4" key="1">
    <citation type="submission" date="2020-06" db="EMBL/GenBank/DDBJ databases">
        <authorList>
            <consortium name="Plant Systems Biology data submission"/>
        </authorList>
    </citation>
    <scope>NUCLEOTIDE SEQUENCE</scope>
    <source>
        <strain evidence="4">D6</strain>
    </source>
</reference>
<dbReference type="PANTHER" id="PTHR24153:SF8">
    <property type="entry name" value="FORKED, ISOFORM F"/>
    <property type="match status" value="1"/>
</dbReference>
<dbReference type="GO" id="GO:0051015">
    <property type="term" value="F:actin filament binding"/>
    <property type="evidence" value="ECO:0007669"/>
    <property type="project" value="TreeGrafter"/>
</dbReference>
<evidence type="ECO:0000313" key="4">
    <source>
        <dbReference type="EMBL" id="CAB9531272.1"/>
    </source>
</evidence>
<dbReference type="PROSITE" id="PS50088">
    <property type="entry name" value="ANK_REPEAT"/>
    <property type="match status" value="1"/>
</dbReference>
<dbReference type="OrthoDB" id="539213at2759"/>
<dbReference type="EMBL" id="CAICTM010003376">
    <property type="protein sequence ID" value="CAB9531272.1"/>
    <property type="molecule type" value="Genomic_DNA"/>
</dbReference>
<dbReference type="Proteomes" id="UP001153069">
    <property type="component" value="Unassembled WGS sequence"/>
</dbReference>
<dbReference type="PANTHER" id="PTHR24153">
    <property type="entry name" value="ESPIN"/>
    <property type="match status" value="1"/>
</dbReference>
<dbReference type="SMART" id="SM00248">
    <property type="entry name" value="ANK"/>
    <property type="match status" value="4"/>
</dbReference>